<organism evidence="2 3">
    <name type="scientific">Butyrivibrio hungatei</name>
    <dbReference type="NCBI Taxonomy" id="185008"/>
    <lineage>
        <taxon>Bacteria</taxon>
        <taxon>Bacillati</taxon>
        <taxon>Bacillota</taxon>
        <taxon>Clostridia</taxon>
        <taxon>Lachnospirales</taxon>
        <taxon>Lachnospiraceae</taxon>
        <taxon>Butyrivibrio</taxon>
    </lineage>
</organism>
<feature type="transmembrane region" description="Helical" evidence="1">
    <location>
        <begin position="161"/>
        <end position="194"/>
    </location>
</feature>
<name>A0A1G5CCL1_9FIRM</name>
<dbReference type="EMBL" id="FMUR01000006">
    <property type="protein sequence ID" value="SCY00077.1"/>
    <property type="molecule type" value="Genomic_DNA"/>
</dbReference>
<feature type="transmembrane region" description="Helical" evidence="1">
    <location>
        <begin position="79"/>
        <end position="97"/>
    </location>
</feature>
<evidence type="ECO:0000313" key="2">
    <source>
        <dbReference type="EMBL" id="SCY00077.1"/>
    </source>
</evidence>
<dbReference type="Proteomes" id="UP000183047">
    <property type="component" value="Unassembled WGS sequence"/>
</dbReference>
<feature type="transmembrane region" description="Helical" evidence="1">
    <location>
        <begin position="372"/>
        <end position="392"/>
    </location>
</feature>
<reference evidence="3" key="1">
    <citation type="submission" date="2016-10" db="EMBL/GenBank/DDBJ databases">
        <authorList>
            <person name="Varghese N."/>
            <person name="Submissions S."/>
        </authorList>
    </citation>
    <scope>NUCLEOTIDE SEQUENCE [LARGE SCALE GENOMIC DNA]</scope>
    <source>
        <strain evidence="3">XBD2006</strain>
    </source>
</reference>
<evidence type="ECO:0008006" key="4">
    <source>
        <dbReference type="Google" id="ProtNLM"/>
    </source>
</evidence>
<dbReference type="OrthoDB" id="1995137at2"/>
<dbReference type="AlphaFoldDB" id="A0A1G5CCL1"/>
<evidence type="ECO:0000313" key="3">
    <source>
        <dbReference type="Proteomes" id="UP000183047"/>
    </source>
</evidence>
<feature type="transmembrane region" description="Helical" evidence="1">
    <location>
        <begin position="133"/>
        <end position="149"/>
    </location>
</feature>
<protein>
    <recommendedName>
        <fullName evidence="4">Dolichyl-phosphate-mannose-protein mannosyltransferase</fullName>
    </recommendedName>
</protein>
<sequence length="594" mass="68981">MKKTKNTYDFIISLLLTFIAVLFMGYIGDYFFDLNDDVLMKDMLSGAYTGAPEAHNIQMLYPISAFISMFYRVVRGFDWYGFFLCTCQYLCVFLISYKALKLSRKDEHKVLTALFVLMFSLGVIGAHFLFVQYTFTCGFLSATAAFLILTHKKDADHNFGIAFWLILTAFLLRSEMLLLTFPLVCVAIFIRWMLNMNKEEFFECLKLFGIIVAALALALGIHRFAFSLPEWKEYSDIFDARTELYDFQYVPEYEANKDFYDSLGIDKSEYRLITFENYNIGLDDEIDAKVLNEVAEYANKLRSDEEPFAERLKAAFSKYIYGLHNFSRQNTYEIDSENYCPWNLIVILLYIGVLASYIFPRQDSSQKEILRIVGALALLFICRTTLWIYIIMGRRAPIRITHPLYLIEILVLFAILLRRADKSRALPYKVVFAVMLISLLFVPDQKKVIDSEMQARELMRKHYDALYDYFAENSDNFYFIDVYTSISCENDMEEGEATFSEKLFDRVNNEYANHDLMGGWGVKSPLTIKKYSRAGYSDMQSGLLAQNAYVVQSESDEDGIGWIIDYYRDKGIEVTVDREKIIADAFAIYAVREK</sequence>
<evidence type="ECO:0000256" key="1">
    <source>
        <dbReference type="SAM" id="Phobius"/>
    </source>
</evidence>
<keyword evidence="3" id="KW-1185">Reference proteome</keyword>
<keyword evidence="1" id="KW-1133">Transmembrane helix</keyword>
<keyword evidence="1" id="KW-0472">Membrane</keyword>
<feature type="transmembrane region" description="Helical" evidence="1">
    <location>
        <begin position="206"/>
        <end position="226"/>
    </location>
</feature>
<feature type="transmembrane region" description="Helical" evidence="1">
    <location>
        <begin position="404"/>
        <end position="420"/>
    </location>
</feature>
<feature type="transmembrane region" description="Helical" evidence="1">
    <location>
        <begin position="7"/>
        <end position="27"/>
    </location>
</feature>
<accession>A0A1G5CCL1</accession>
<keyword evidence="1" id="KW-0812">Transmembrane</keyword>
<feature type="transmembrane region" description="Helical" evidence="1">
    <location>
        <begin position="109"/>
        <end position="127"/>
    </location>
</feature>
<proteinExistence type="predicted"/>
<gene>
    <name evidence="2" type="ORF">SAMN02910451_01048</name>
</gene>
<feature type="transmembrane region" description="Helical" evidence="1">
    <location>
        <begin position="426"/>
        <end position="443"/>
    </location>
</feature>
<dbReference type="RefSeq" id="WP_074461755.1">
    <property type="nucleotide sequence ID" value="NZ_FMUR01000006.1"/>
</dbReference>
<feature type="transmembrane region" description="Helical" evidence="1">
    <location>
        <begin position="342"/>
        <end position="360"/>
    </location>
</feature>